<comment type="catalytic activity">
    <reaction evidence="8">
        <text>dTTP + alpha-D-glucose 1-phosphate + H(+) = dTDP-alpha-D-glucose + diphosphate</text>
        <dbReference type="Rhea" id="RHEA:15225"/>
        <dbReference type="ChEBI" id="CHEBI:15378"/>
        <dbReference type="ChEBI" id="CHEBI:33019"/>
        <dbReference type="ChEBI" id="CHEBI:37568"/>
        <dbReference type="ChEBI" id="CHEBI:57477"/>
        <dbReference type="ChEBI" id="CHEBI:58601"/>
        <dbReference type="EC" id="2.7.7.24"/>
    </reaction>
</comment>
<dbReference type="PANTHER" id="PTHR43532:SF1">
    <property type="entry name" value="GLUCOSE-1-PHOSPHATE THYMIDYLYLTRANSFERASE 1"/>
    <property type="match status" value="1"/>
</dbReference>
<keyword evidence="10" id="KW-0946">Virion</keyword>
<evidence type="ECO:0000256" key="6">
    <source>
        <dbReference type="ARBA" id="ARBA00022723"/>
    </source>
</evidence>
<reference evidence="10 11" key="1">
    <citation type="journal article" date="2016" name="Nat. Commun.">
        <title>Thousands of microbial genomes shed light on interconnected biogeochemical processes in an aquifer system.</title>
        <authorList>
            <person name="Anantharaman K."/>
            <person name="Brown C.T."/>
            <person name="Hug L.A."/>
            <person name="Sharon I."/>
            <person name="Castelle C.J."/>
            <person name="Probst A.J."/>
            <person name="Thomas B.C."/>
            <person name="Singh A."/>
            <person name="Wilkins M.J."/>
            <person name="Karaoz U."/>
            <person name="Brodie E.L."/>
            <person name="Williams K.H."/>
            <person name="Hubbard S.S."/>
            <person name="Banfield J.F."/>
        </authorList>
    </citation>
    <scope>NUCLEOTIDE SEQUENCE [LARGE SCALE GENOMIC DNA]</scope>
</reference>
<dbReference type="SUPFAM" id="SSF53448">
    <property type="entry name" value="Nucleotide-diphospho-sugar transferases"/>
    <property type="match status" value="1"/>
</dbReference>
<evidence type="ECO:0000256" key="2">
    <source>
        <dbReference type="ARBA" id="ARBA00010480"/>
    </source>
</evidence>
<sequence length="237" mass="25728">MKGLILAGGKGTRLQPVTYVVNKHMVPILNRPMILYPLETLKHLGATDIMVISGGGHIGGIAEFLGDGSEYGVQLTYRVQKSAGGIAQALGLAKDFVGVDSVAVVLGDNIFENAKLPKPPKNAGKDEAFLYFARPKDPSRFGVPVLKGSNGRVVKIEEKPKRPKSPYAVTGLYIYPSNVFNVVANLKPSARGELEITDVNNWYIKKGRCGHAVFKGFWSDAGTRESLKQVIDWAYKA</sequence>
<keyword evidence="4" id="KW-0808">Transferase</keyword>
<dbReference type="EMBL" id="MFKV01000002">
    <property type="protein sequence ID" value="OGG51105.1"/>
    <property type="molecule type" value="Genomic_DNA"/>
</dbReference>
<evidence type="ECO:0000256" key="7">
    <source>
        <dbReference type="ARBA" id="ARBA00022842"/>
    </source>
</evidence>
<evidence type="ECO:0000313" key="10">
    <source>
        <dbReference type="EMBL" id="OGG51105.1"/>
    </source>
</evidence>
<comment type="cofactor">
    <cofactor evidence="1">
        <name>Mg(2+)</name>
        <dbReference type="ChEBI" id="CHEBI:18420"/>
    </cofactor>
</comment>
<evidence type="ECO:0000256" key="5">
    <source>
        <dbReference type="ARBA" id="ARBA00022695"/>
    </source>
</evidence>
<organism evidence="10 11">
    <name type="scientific">Candidatus Kaiserbacteria bacterium RIFCSPHIGHO2_01_FULL_54_36</name>
    <dbReference type="NCBI Taxonomy" id="1798482"/>
    <lineage>
        <taxon>Bacteria</taxon>
        <taxon>Candidatus Kaiseribacteriota</taxon>
    </lineage>
</organism>
<proteinExistence type="inferred from homology"/>
<evidence type="ECO:0000259" key="9">
    <source>
        <dbReference type="Pfam" id="PF00483"/>
    </source>
</evidence>
<dbReference type="InterPro" id="IPR005835">
    <property type="entry name" value="NTP_transferase_dom"/>
</dbReference>
<dbReference type="GO" id="GO:0008879">
    <property type="term" value="F:glucose-1-phosphate thymidylyltransferase activity"/>
    <property type="evidence" value="ECO:0007669"/>
    <property type="project" value="UniProtKB-EC"/>
</dbReference>
<dbReference type="EC" id="2.7.7.24" evidence="3"/>
<keyword evidence="5" id="KW-0548">Nucleotidyltransferase</keyword>
<evidence type="ECO:0000256" key="8">
    <source>
        <dbReference type="ARBA" id="ARBA00049336"/>
    </source>
</evidence>
<keyword evidence="6" id="KW-0479">Metal-binding</keyword>
<accession>A0A1F6CPM0</accession>
<protein>
    <recommendedName>
        <fullName evidence="3">glucose-1-phosphate thymidylyltransferase</fullName>
        <ecNumber evidence="3">2.7.7.24</ecNumber>
    </recommendedName>
</protein>
<dbReference type="GO" id="GO:0046872">
    <property type="term" value="F:metal ion binding"/>
    <property type="evidence" value="ECO:0007669"/>
    <property type="project" value="UniProtKB-KW"/>
</dbReference>
<feature type="domain" description="Nucleotidyl transferase" evidence="9">
    <location>
        <begin position="2"/>
        <end position="230"/>
    </location>
</feature>
<evidence type="ECO:0000256" key="4">
    <source>
        <dbReference type="ARBA" id="ARBA00022679"/>
    </source>
</evidence>
<dbReference type="PANTHER" id="PTHR43532">
    <property type="entry name" value="GLUCOSE-1-PHOSPHATE THYMIDYLYLTRANSFERASE"/>
    <property type="match status" value="1"/>
</dbReference>
<dbReference type="Pfam" id="PF00483">
    <property type="entry name" value="NTP_transferase"/>
    <property type="match status" value="1"/>
</dbReference>
<dbReference type="InterPro" id="IPR005907">
    <property type="entry name" value="G1P_thy_trans_s"/>
</dbReference>
<dbReference type="AlphaFoldDB" id="A0A1F6CPM0"/>
<keyword evidence="10" id="KW-0167">Capsid protein</keyword>
<comment type="caution">
    <text evidence="10">The sequence shown here is derived from an EMBL/GenBank/DDBJ whole genome shotgun (WGS) entry which is preliminary data.</text>
</comment>
<evidence type="ECO:0000313" key="11">
    <source>
        <dbReference type="Proteomes" id="UP000178370"/>
    </source>
</evidence>
<dbReference type="STRING" id="1798482.A2763_02070"/>
<evidence type="ECO:0000256" key="3">
    <source>
        <dbReference type="ARBA" id="ARBA00012461"/>
    </source>
</evidence>
<dbReference type="InterPro" id="IPR029044">
    <property type="entry name" value="Nucleotide-diphossugar_trans"/>
</dbReference>
<name>A0A1F6CPM0_9BACT</name>
<keyword evidence="7" id="KW-0460">Magnesium</keyword>
<dbReference type="Proteomes" id="UP000178370">
    <property type="component" value="Unassembled WGS sequence"/>
</dbReference>
<comment type="similarity">
    <text evidence="2">Belongs to the glucose-1-phosphate thymidylyltransferase family.</text>
</comment>
<gene>
    <name evidence="10" type="ORF">A2763_02070</name>
</gene>
<evidence type="ECO:0000256" key="1">
    <source>
        <dbReference type="ARBA" id="ARBA00001946"/>
    </source>
</evidence>
<dbReference type="Gene3D" id="3.90.550.10">
    <property type="entry name" value="Spore Coat Polysaccharide Biosynthesis Protein SpsA, Chain A"/>
    <property type="match status" value="1"/>
</dbReference>